<organism evidence="2 3">
    <name type="scientific">Massilia eburnea</name>
    <dbReference type="NCBI Taxonomy" id="1776165"/>
    <lineage>
        <taxon>Bacteria</taxon>
        <taxon>Pseudomonadati</taxon>
        <taxon>Pseudomonadota</taxon>
        <taxon>Betaproteobacteria</taxon>
        <taxon>Burkholderiales</taxon>
        <taxon>Oxalobacteraceae</taxon>
        <taxon>Telluria group</taxon>
        <taxon>Massilia</taxon>
    </lineage>
</organism>
<reference evidence="2 3" key="1">
    <citation type="submission" date="2019-11" db="EMBL/GenBank/DDBJ databases">
        <title>Type strains purchased from KCTC, JCM and DSMZ.</title>
        <authorList>
            <person name="Lu H."/>
        </authorList>
    </citation>
    <scope>NUCLEOTIDE SEQUENCE [LARGE SCALE GENOMIC DNA]</scope>
    <source>
        <strain evidence="2 3">JCM 31587</strain>
    </source>
</reference>
<evidence type="ECO:0000313" key="3">
    <source>
        <dbReference type="Proteomes" id="UP000472320"/>
    </source>
</evidence>
<evidence type="ECO:0008006" key="4">
    <source>
        <dbReference type="Google" id="ProtNLM"/>
    </source>
</evidence>
<comment type="caution">
    <text evidence="2">The sequence shown here is derived from an EMBL/GenBank/DDBJ whole genome shotgun (WGS) entry which is preliminary data.</text>
</comment>
<evidence type="ECO:0000256" key="1">
    <source>
        <dbReference type="SAM" id="MobiDB-lite"/>
    </source>
</evidence>
<accession>A0A6L6QHJ3</accession>
<dbReference type="AlphaFoldDB" id="A0A6L6QHJ3"/>
<evidence type="ECO:0000313" key="2">
    <source>
        <dbReference type="EMBL" id="MTW11621.1"/>
    </source>
</evidence>
<name>A0A6L6QHJ3_9BURK</name>
<proteinExistence type="predicted"/>
<dbReference type="RefSeq" id="WP_155454579.1">
    <property type="nucleotide sequence ID" value="NZ_WNKX01000009.1"/>
</dbReference>
<dbReference type="Gene3D" id="3.30.70.2330">
    <property type="match status" value="1"/>
</dbReference>
<dbReference type="EMBL" id="WNKX01000009">
    <property type="protein sequence ID" value="MTW11621.1"/>
    <property type="molecule type" value="Genomic_DNA"/>
</dbReference>
<keyword evidence="3" id="KW-1185">Reference proteome</keyword>
<dbReference type="OrthoDB" id="8702168at2"/>
<dbReference type="Proteomes" id="UP000472320">
    <property type="component" value="Unassembled WGS sequence"/>
</dbReference>
<feature type="region of interest" description="Disordered" evidence="1">
    <location>
        <begin position="27"/>
        <end position="47"/>
    </location>
</feature>
<protein>
    <recommendedName>
        <fullName evidence="4">HIRAN domain-containing protein</fullName>
    </recommendedName>
</protein>
<gene>
    <name evidence="2" type="ORF">GM658_13535</name>
</gene>
<sequence length="167" mass="17983">MALALNILIIVLALVTLYFLLKGGPKADPAPTGKPVGGSYTPLPQGEPVHHWTDEGRFQLEVLGESRYSEAIRALAGDHGDAAADARHKALLLADDNNPYEDKAVAVFLNNEMVGYLAPKDALAFRTMLARQEIEGQLTSTDAVIRGGQLFEGKRLSYAVLLDVNVA</sequence>